<accession>A0A9Q1EQ50</accession>
<dbReference type="EMBL" id="JAINUF010000014">
    <property type="protein sequence ID" value="KAJ8342897.1"/>
    <property type="molecule type" value="Genomic_DNA"/>
</dbReference>
<gene>
    <name evidence="1" type="ORF">SKAU_G00328250</name>
</gene>
<name>A0A9Q1EQ50_SYNKA</name>
<dbReference type="AlphaFoldDB" id="A0A9Q1EQ50"/>
<evidence type="ECO:0000313" key="2">
    <source>
        <dbReference type="Proteomes" id="UP001152622"/>
    </source>
</evidence>
<protein>
    <recommendedName>
        <fullName evidence="3">G domain-containing protein</fullName>
    </recommendedName>
</protein>
<keyword evidence="2" id="KW-1185">Reference proteome</keyword>
<comment type="caution">
    <text evidence="1">The sequence shown here is derived from an EMBL/GenBank/DDBJ whole genome shotgun (WGS) entry which is preliminary data.</text>
</comment>
<organism evidence="1 2">
    <name type="scientific">Synaphobranchus kaupii</name>
    <name type="common">Kaup's arrowtooth eel</name>
    <dbReference type="NCBI Taxonomy" id="118154"/>
    <lineage>
        <taxon>Eukaryota</taxon>
        <taxon>Metazoa</taxon>
        <taxon>Chordata</taxon>
        <taxon>Craniata</taxon>
        <taxon>Vertebrata</taxon>
        <taxon>Euteleostomi</taxon>
        <taxon>Actinopterygii</taxon>
        <taxon>Neopterygii</taxon>
        <taxon>Teleostei</taxon>
        <taxon>Anguilliformes</taxon>
        <taxon>Synaphobranchidae</taxon>
        <taxon>Synaphobranchus</taxon>
    </lineage>
</organism>
<evidence type="ECO:0008006" key="3">
    <source>
        <dbReference type="Google" id="ProtNLM"/>
    </source>
</evidence>
<dbReference type="SUPFAM" id="SSF52540">
    <property type="entry name" value="P-loop containing nucleoside triphosphate hydrolases"/>
    <property type="match status" value="1"/>
</dbReference>
<dbReference type="OrthoDB" id="8954335at2759"/>
<dbReference type="InterPro" id="IPR027417">
    <property type="entry name" value="P-loop_NTPase"/>
</dbReference>
<dbReference type="Proteomes" id="UP001152622">
    <property type="component" value="Chromosome 14"/>
</dbReference>
<reference evidence="1" key="1">
    <citation type="journal article" date="2023" name="Science">
        <title>Genome structures resolve the early diversification of teleost fishes.</title>
        <authorList>
            <person name="Parey E."/>
            <person name="Louis A."/>
            <person name="Montfort J."/>
            <person name="Bouchez O."/>
            <person name="Roques C."/>
            <person name="Iampietro C."/>
            <person name="Lluch J."/>
            <person name="Castinel A."/>
            <person name="Donnadieu C."/>
            <person name="Desvignes T."/>
            <person name="Floi Bucao C."/>
            <person name="Jouanno E."/>
            <person name="Wen M."/>
            <person name="Mejri S."/>
            <person name="Dirks R."/>
            <person name="Jansen H."/>
            <person name="Henkel C."/>
            <person name="Chen W.J."/>
            <person name="Zahm M."/>
            <person name="Cabau C."/>
            <person name="Klopp C."/>
            <person name="Thompson A.W."/>
            <person name="Robinson-Rechavi M."/>
            <person name="Braasch I."/>
            <person name="Lecointre G."/>
            <person name="Bobe J."/>
            <person name="Postlethwait J.H."/>
            <person name="Berthelot C."/>
            <person name="Roest Crollius H."/>
            <person name="Guiguen Y."/>
        </authorList>
    </citation>
    <scope>NUCLEOTIDE SEQUENCE</scope>
    <source>
        <strain evidence="1">WJC10195</strain>
    </source>
</reference>
<evidence type="ECO:0000313" key="1">
    <source>
        <dbReference type="EMBL" id="KAJ8342897.1"/>
    </source>
</evidence>
<sequence length="163" mass="17752">MASRFSGLFFRNFPRCSVKVHKAAPVENASWFLNTGSGSGFGRLRTSGQIRLHFTPVCFIASEAVSGMLVQGKAVETHDSLCRHPASVPPNNAEQINLLVNRPDQPENSKILKVAIIGAPNAGKSTLSISSLEERCLLCQRKCIQLGLVRKACSQKITPKLSY</sequence>
<proteinExistence type="predicted"/>